<dbReference type="PANTHER" id="PTHR18952">
    <property type="entry name" value="CARBONIC ANHYDRASE"/>
    <property type="match status" value="1"/>
</dbReference>
<dbReference type="InterPro" id="IPR001148">
    <property type="entry name" value="CA_dom"/>
</dbReference>
<feature type="domain" description="Alpha-carbonic anhydrase" evidence="9">
    <location>
        <begin position="178"/>
        <end position="437"/>
    </location>
</feature>
<dbReference type="Proteomes" id="UP001157974">
    <property type="component" value="Unassembled WGS sequence"/>
</dbReference>
<protein>
    <recommendedName>
        <fullName evidence="2">carbonic anhydrase</fullName>
        <ecNumber evidence="2">4.2.1.1</ecNumber>
    </recommendedName>
</protein>
<evidence type="ECO:0000256" key="1">
    <source>
        <dbReference type="ARBA" id="ARBA00010718"/>
    </source>
</evidence>
<keyword evidence="8" id="KW-0812">Transmembrane</keyword>
<evidence type="ECO:0000256" key="8">
    <source>
        <dbReference type="SAM" id="Phobius"/>
    </source>
</evidence>
<feature type="compositionally biased region" description="Basic and acidic residues" evidence="7">
    <location>
        <begin position="34"/>
        <end position="48"/>
    </location>
</feature>
<evidence type="ECO:0000256" key="2">
    <source>
        <dbReference type="ARBA" id="ARBA00012925"/>
    </source>
</evidence>
<evidence type="ECO:0000256" key="4">
    <source>
        <dbReference type="ARBA" id="ARBA00022833"/>
    </source>
</evidence>
<feature type="compositionally biased region" description="Low complexity" evidence="7">
    <location>
        <begin position="12"/>
        <end position="33"/>
    </location>
</feature>
<gene>
    <name evidence="10" type="ORF">NDN08_003756</name>
</gene>
<keyword evidence="5" id="KW-0456">Lyase</keyword>
<keyword evidence="3" id="KW-0479">Metal-binding</keyword>
<dbReference type="CDD" id="cd03124">
    <property type="entry name" value="alpha_CA_prokaryotic_like"/>
    <property type="match status" value="1"/>
</dbReference>
<evidence type="ECO:0000256" key="3">
    <source>
        <dbReference type="ARBA" id="ARBA00022723"/>
    </source>
</evidence>
<dbReference type="EMBL" id="JAMWBK010000010">
    <property type="protein sequence ID" value="KAJ8901547.1"/>
    <property type="molecule type" value="Genomic_DNA"/>
</dbReference>
<evidence type="ECO:0000313" key="11">
    <source>
        <dbReference type="Proteomes" id="UP001157974"/>
    </source>
</evidence>
<evidence type="ECO:0000256" key="6">
    <source>
        <dbReference type="ARBA" id="ARBA00048348"/>
    </source>
</evidence>
<sequence length="468" mass="51126">MERKTLLTGKLSPGSSASSSLETSNSEDVVVSSVDRKDAPPSLTEKSEFSGRDAGLWVLPIGDAIGFDPLLDANTALNEKAQPLNGGWKVPEHLGVVFCAEMPDAFGEKEEEGPYFGHIKSVPIENAFFMSRLRRRSSRLQALGRTLGLLNLIFWVLAFIFYVGFMRYLVLADDLGSDDWNYVYEKTAPPVWHTLSADYALCGSGTSQSPINIVDAVVTSPDDSGSSELSSADTSIGDIFNHATGTFLAEAEFLHGPKYICQDVNVTNPNSGETSCGTLSWESDLFFLTEITFHGPAETSRNGTRHGLEAQLLHVSPTTGREAILAVSFATLLRTNSTALNPLWWDQLNVTSDLAQADRTIENFQINALYSDSSGFYSYLGSRTVPPCQENVLWFVSKAVEPCSLDQIDAFHASTVGWGGNSRPVQPRNGRSVVSYGRDGFYAVKSDFLDLYNQCTGLARTFDELLEA</sequence>
<proteinExistence type="inferred from homology"/>
<dbReference type="InterPro" id="IPR036398">
    <property type="entry name" value="CA_dom_sf"/>
</dbReference>
<dbReference type="EC" id="4.2.1.1" evidence="2"/>
<keyword evidence="4" id="KW-0862">Zinc</keyword>
<evidence type="ECO:0000256" key="5">
    <source>
        <dbReference type="ARBA" id="ARBA00023239"/>
    </source>
</evidence>
<comment type="catalytic activity">
    <reaction evidence="6">
        <text>hydrogencarbonate + H(+) = CO2 + H2O</text>
        <dbReference type="Rhea" id="RHEA:10748"/>
        <dbReference type="ChEBI" id="CHEBI:15377"/>
        <dbReference type="ChEBI" id="CHEBI:15378"/>
        <dbReference type="ChEBI" id="CHEBI:16526"/>
        <dbReference type="ChEBI" id="CHEBI:17544"/>
        <dbReference type="EC" id="4.2.1.1"/>
    </reaction>
</comment>
<feature type="transmembrane region" description="Helical" evidence="8">
    <location>
        <begin position="142"/>
        <end position="165"/>
    </location>
</feature>
<dbReference type="InterPro" id="IPR023561">
    <property type="entry name" value="Carbonic_anhydrase_a-class"/>
</dbReference>
<dbReference type="SMART" id="SM01057">
    <property type="entry name" value="Carb_anhydrase"/>
    <property type="match status" value="1"/>
</dbReference>
<dbReference type="InterPro" id="IPR041891">
    <property type="entry name" value="Alpha_CA_prokaryot-like"/>
</dbReference>
<dbReference type="GO" id="GO:0008270">
    <property type="term" value="F:zinc ion binding"/>
    <property type="evidence" value="ECO:0007669"/>
    <property type="project" value="InterPro"/>
</dbReference>
<dbReference type="PANTHER" id="PTHR18952:SF265">
    <property type="entry name" value="CARBONIC ANHYDRASE"/>
    <property type="match status" value="1"/>
</dbReference>
<keyword evidence="8" id="KW-1133">Transmembrane helix</keyword>
<comment type="caution">
    <text evidence="10">The sequence shown here is derived from an EMBL/GenBank/DDBJ whole genome shotgun (WGS) entry which is preliminary data.</text>
</comment>
<comment type="similarity">
    <text evidence="1">Belongs to the alpha-carbonic anhydrase family.</text>
</comment>
<dbReference type="Gene3D" id="3.10.200.10">
    <property type="entry name" value="Alpha carbonic anhydrase"/>
    <property type="match status" value="1"/>
</dbReference>
<organism evidence="10 11">
    <name type="scientific">Rhodosorus marinus</name>
    <dbReference type="NCBI Taxonomy" id="101924"/>
    <lineage>
        <taxon>Eukaryota</taxon>
        <taxon>Rhodophyta</taxon>
        <taxon>Stylonematophyceae</taxon>
        <taxon>Stylonematales</taxon>
        <taxon>Stylonemataceae</taxon>
        <taxon>Rhodosorus</taxon>
    </lineage>
</organism>
<feature type="region of interest" description="Disordered" evidence="7">
    <location>
        <begin position="1"/>
        <end position="48"/>
    </location>
</feature>
<evidence type="ECO:0000256" key="7">
    <source>
        <dbReference type="SAM" id="MobiDB-lite"/>
    </source>
</evidence>
<name>A0AAV8UJM5_9RHOD</name>
<accession>A0AAV8UJM5</accession>
<evidence type="ECO:0000259" key="9">
    <source>
        <dbReference type="PROSITE" id="PS51144"/>
    </source>
</evidence>
<keyword evidence="8" id="KW-0472">Membrane</keyword>
<dbReference type="GO" id="GO:0004089">
    <property type="term" value="F:carbonate dehydratase activity"/>
    <property type="evidence" value="ECO:0007669"/>
    <property type="project" value="UniProtKB-EC"/>
</dbReference>
<keyword evidence="11" id="KW-1185">Reference proteome</keyword>
<dbReference type="PROSITE" id="PS51144">
    <property type="entry name" value="ALPHA_CA_2"/>
    <property type="match status" value="1"/>
</dbReference>
<evidence type="ECO:0000313" key="10">
    <source>
        <dbReference type="EMBL" id="KAJ8901547.1"/>
    </source>
</evidence>
<dbReference type="AlphaFoldDB" id="A0AAV8UJM5"/>
<dbReference type="Pfam" id="PF00194">
    <property type="entry name" value="Carb_anhydrase"/>
    <property type="match status" value="1"/>
</dbReference>
<reference evidence="10 11" key="1">
    <citation type="journal article" date="2023" name="Nat. Commun.">
        <title>Origin of minicircular mitochondrial genomes in red algae.</title>
        <authorList>
            <person name="Lee Y."/>
            <person name="Cho C.H."/>
            <person name="Lee Y.M."/>
            <person name="Park S.I."/>
            <person name="Yang J.H."/>
            <person name="West J.A."/>
            <person name="Bhattacharya D."/>
            <person name="Yoon H.S."/>
        </authorList>
    </citation>
    <scope>NUCLEOTIDE SEQUENCE [LARGE SCALE GENOMIC DNA]</scope>
    <source>
        <strain evidence="10 11">CCMP1338</strain>
        <tissue evidence="10">Whole cell</tissue>
    </source>
</reference>
<dbReference type="SUPFAM" id="SSF51069">
    <property type="entry name" value="Carbonic anhydrase"/>
    <property type="match status" value="1"/>
</dbReference>